<dbReference type="SUPFAM" id="SSF56112">
    <property type="entry name" value="Protein kinase-like (PK-like)"/>
    <property type="match status" value="1"/>
</dbReference>
<dbReference type="InterPro" id="IPR011009">
    <property type="entry name" value="Kinase-like_dom_sf"/>
</dbReference>
<feature type="domain" description="Protein kinase" evidence="8">
    <location>
        <begin position="225"/>
        <end position="520"/>
    </location>
</feature>
<dbReference type="Pfam" id="PF25816">
    <property type="entry name" value="RamC_N"/>
    <property type="match status" value="1"/>
</dbReference>
<organism evidence="9 10">
    <name type="scientific">Amycolatopsis oliviviridis</name>
    <dbReference type="NCBI Taxonomy" id="1471590"/>
    <lineage>
        <taxon>Bacteria</taxon>
        <taxon>Bacillati</taxon>
        <taxon>Actinomycetota</taxon>
        <taxon>Actinomycetes</taxon>
        <taxon>Pseudonocardiales</taxon>
        <taxon>Pseudonocardiaceae</taxon>
        <taxon>Amycolatopsis</taxon>
    </lineage>
</organism>
<dbReference type="PRINTS" id="PR01955">
    <property type="entry name" value="LANCFRANKIA"/>
</dbReference>
<keyword evidence="5 9" id="KW-0418">Kinase</keyword>
<dbReference type="InterPro" id="IPR058053">
    <property type="entry name" value="RamC_C"/>
</dbReference>
<dbReference type="Pfam" id="PF00069">
    <property type="entry name" value="Pkinase"/>
    <property type="match status" value="1"/>
</dbReference>
<evidence type="ECO:0000256" key="6">
    <source>
        <dbReference type="ARBA" id="ARBA00022840"/>
    </source>
</evidence>
<dbReference type="EMBL" id="BNAY01000001">
    <property type="protein sequence ID" value="GHH05665.1"/>
    <property type="molecule type" value="Genomic_DNA"/>
</dbReference>
<evidence type="ECO:0000313" key="9">
    <source>
        <dbReference type="EMBL" id="GHH05665.1"/>
    </source>
</evidence>
<keyword evidence="2 9" id="KW-0723">Serine/threonine-protein kinase</keyword>
<dbReference type="SMART" id="SM01260">
    <property type="entry name" value="LANC_like"/>
    <property type="match status" value="1"/>
</dbReference>
<dbReference type="SMART" id="SM00220">
    <property type="entry name" value="S_TKc"/>
    <property type="match status" value="1"/>
</dbReference>
<keyword evidence="6" id="KW-0067">ATP-binding</keyword>
<reference evidence="10" key="1">
    <citation type="journal article" date="2019" name="Int. J. Syst. Evol. Microbiol.">
        <title>The Global Catalogue of Microorganisms (GCM) 10K type strain sequencing project: providing services to taxonomists for standard genome sequencing and annotation.</title>
        <authorList>
            <consortium name="The Broad Institute Genomics Platform"/>
            <consortium name="The Broad Institute Genome Sequencing Center for Infectious Disease"/>
            <person name="Wu L."/>
            <person name="Ma J."/>
        </authorList>
    </citation>
    <scope>NUCLEOTIDE SEQUENCE [LARGE SCALE GENOMIC DNA]</scope>
    <source>
        <strain evidence="10">CGMCC 4.7683</strain>
    </source>
</reference>
<dbReference type="Proteomes" id="UP000635387">
    <property type="component" value="Unassembled WGS sequence"/>
</dbReference>
<keyword evidence="10" id="KW-1185">Reference proteome</keyword>
<accession>A0ABQ3L7N2</accession>
<dbReference type="PANTHER" id="PTHR43289:SF6">
    <property type="entry name" value="SERINE_THREONINE-PROTEIN KINASE NEKL-3"/>
    <property type="match status" value="1"/>
</dbReference>
<dbReference type="InterPro" id="IPR007822">
    <property type="entry name" value="LANC-like"/>
</dbReference>
<dbReference type="RefSeq" id="WP_191252131.1">
    <property type="nucleotide sequence ID" value="NZ_BNAY01000001.1"/>
</dbReference>
<dbReference type="NCBIfam" id="NF038151">
    <property type="entry name" value="lanthi_synth_III"/>
    <property type="match status" value="1"/>
</dbReference>
<dbReference type="SUPFAM" id="SSF158745">
    <property type="entry name" value="LanC-like"/>
    <property type="match status" value="1"/>
</dbReference>
<dbReference type="Gene3D" id="1.10.510.10">
    <property type="entry name" value="Transferase(Phosphotransferase) domain 1"/>
    <property type="match status" value="1"/>
</dbReference>
<gene>
    <name evidence="9" type="ORF">GCM10017790_09920</name>
</gene>
<feature type="region of interest" description="Disordered" evidence="7">
    <location>
        <begin position="820"/>
        <end position="839"/>
    </location>
</feature>
<evidence type="ECO:0000313" key="10">
    <source>
        <dbReference type="Proteomes" id="UP000635387"/>
    </source>
</evidence>
<evidence type="ECO:0000256" key="2">
    <source>
        <dbReference type="ARBA" id="ARBA00022527"/>
    </source>
</evidence>
<name>A0ABQ3L7N2_9PSEU</name>
<evidence type="ECO:0000259" key="8">
    <source>
        <dbReference type="PROSITE" id="PS50011"/>
    </source>
</evidence>
<evidence type="ECO:0000256" key="5">
    <source>
        <dbReference type="ARBA" id="ARBA00022777"/>
    </source>
</evidence>
<dbReference type="PROSITE" id="PS50011">
    <property type="entry name" value="PROTEIN_KINASE_DOM"/>
    <property type="match status" value="1"/>
</dbReference>
<protein>
    <recommendedName>
        <fullName evidence="1">non-specific serine/threonine protein kinase</fullName>
        <ecNumber evidence="1">2.7.11.1</ecNumber>
    </recommendedName>
</protein>
<dbReference type="Gene3D" id="1.50.10.10">
    <property type="match status" value="1"/>
</dbReference>
<evidence type="ECO:0000256" key="4">
    <source>
        <dbReference type="ARBA" id="ARBA00022741"/>
    </source>
</evidence>
<dbReference type="InterPro" id="IPR000719">
    <property type="entry name" value="Prot_kinase_dom"/>
</dbReference>
<keyword evidence="4" id="KW-0547">Nucleotide-binding</keyword>
<sequence>MTSLERYALASVANPMFYDDPSRTEDELYTVSTVPPPEGWRRAEEGLWVSFAPGTKIPRQGWKIHVTARLDEAEKTIEDVLAYCLRHGVALKFLRSEFAVRLTNGKYAPRASSGKVLTLYPADDTVTERILDDLATLLADREGPYVLSDLRWGDSPVFVRYGGFVGTFTLDNDGVPVPSIEAPDGTPEPDLRLPVFAPPPWATVPEFLAKRMAALDEQASGELPYEITEALHFSNGGGVYKGTRRGDGLAVVVKEARPHAGLDALGRDAVTRLTHEHELLTELADTGFVPRVHEYFTLWEHHFLAMELVEGPTLYQELTRRNPLLRAGGDDDDRAAFVRWALPVLDELAGILATLHARGFAFGDVHPQNVLIRPDGRLCLIDFEAASTVESGSRAAMAAPGFRPPAGLAPVAADEYAFACVALFGFLPLTAMAELDPGCFEDLLHHARREFPLPNGLVARIASALRFPESVPLVTPAETTMDGRSWESVCRSIGSAITASATLDRDDRLYPGDAMQLPGAGLGLAHGAAGVLYALHLTGQPVPDEQVGWLAEHALTGHHQGPGLLNGRLGVAWALYRLGARDTALDLLSRKPDRPLTVCHLAGGLAGLVLGKLDFAEWTGDSEQTESALRDGLRLRDALDSPFAPQIPGLLRGFSGISLAFTRLYEATGDASWLDAAAAALQEDLARCEPDAQGALHVNDGSRLLPYLADGSAGVALAVEALLEHRTDAMLALARDGLLAGCRVPPWNVHAGLFTGRAGLITVAGTADDLPTLLRHAVPAPGGTGVAGDQLLRLSMDLATGAAGVLSAVHTVRHGGSVFPGLPGRRREKPAAAGAAPVR</sequence>
<evidence type="ECO:0000256" key="7">
    <source>
        <dbReference type="SAM" id="MobiDB-lite"/>
    </source>
</evidence>
<dbReference type="GO" id="GO:0004674">
    <property type="term" value="F:protein serine/threonine kinase activity"/>
    <property type="evidence" value="ECO:0007669"/>
    <property type="project" value="UniProtKB-KW"/>
</dbReference>
<dbReference type="InterPro" id="IPR057929">
    <property type="entry name" value="RamC_N"/>
</dbReference>
<keyword evidence="3" id="KW-0808">Transferase</keyword>
<dbReference type="InterPro" id="IPR012341">
    <property type="entry name" value="6hp_glycosidase-like_sf"/>
</dbReference>
<proteinExistence type="predicted"/>
<comment type="caution">
    <text evidence="9">The sequence shown here is derived from an EMBL/GenBank/DDBJ whole genome shotgun (WGS) entry which is preliminary data.</text>
</comment>
<evidence type="ECO:0000256" key="3">
    <source>
        <dbReference type="ARBA" id="ARBA00022679"/>
    </source>
</evidence>
<dbReference type="InterPro" id="IPR053524">
    <property type="entry name" value="Aerial_hyphae_peptide-synth"/>
</dbReference>
<dbReference type="CDD" id="cd04791">
    <property type="entry name" value="LanC_SerThrkinase"/>
    <property type="match status" value="1"/>
</dbReference>
<dbReference type="EC" id="2.7.11.1" evidence="1"/>
<dbReference type="PANTHER" id="PTHR43289">
    <property type="entry name" value="MITOGEN-ACTIVATED PROTEIN KINASE KINASE KINASE 20-RELATED"/>
    <property type="match status" value="1"/>
</dbReference>
<evidence type="ECO:0000256" key="1">
    <source>
        <dbReference type="ARBA" id="ARBA00012513"/>
    </source>
</evidence>